<dbReference type="PATRIC" id="fig|445710.3.peg.1762"/>
<keyword evidence="1" id="KW-0812">Transmembrane</keyword>
<evidence type="ECO:0000256" key="1">
    <source>
        <dbReference type="SAM" id="Phobius"/>
    </source>
</evidence>
<dbReference type="EMBL" id="CP014841">
    <property type="protein sequence ID" value="AND69221.1"/>
    <property type="molecule type" value="Genomic_DNA"/>
</dbReference>
<keyword evidence="3" id="KW-1185">Reference proteome</keyword>
<evidence type="ECO:0000313" key="2">
    <source>
        <dbReference type="EMBL" id="AND69221.1"/>
    </source>
</evidence>
<dbReference type="STRING" id="445710.ATSB10_17670"/>
<name>A0A160N0C4_9GAMM</name>
<keyword evidence="1" id="KW-0472">Membrane</keyword>
<organism evidence="2 3">
    <name type="scientific">Dyella thiooxydans</name>
    <dbReference type="NCBI Taxonomy" id="445710"/>
    <lineage>
        <taxon>Bacteria</taxon>
        <taxon>Pseudomonadati</taxon>
        <taxon>Pseudomonadota</taxon>
        <taxon>Gammaproteobacteria</taxon>
        <taxon>Lysobacterales</taxon>
        <taxon>Rhodanobacteraceae</taxon>
        <taxon>Dyella</taxon>
    </lineage>
</organism>
<dbReference type="Proteomes" id="UP000077255">
    <property type="component" value="Chromosome"/>
</dbReference>
<proteinExistence type="predicted"/>
<reference evidence="2 3" key="1">
    <citation type="submission" date="2016-02" db="EMBL/GenBank/DDBJ databases">
        <title>Complete genome sequencing and analysis of ATSB10, Dyella thiooxydans isolated from rhizosphere soil of sunflower (Helianthus annuus L.).</title>
        <authorList>
            <person name="Lee Y."/>
            <person name="Hwangbo K."/>
            <person name="Chung H."/>
            <person name="Yoo J."/>
            <person name="Kim K.Y."/>
            <person name="Sa T.M."/>
            <person name="Um Y."/>
            <person name="Madhaiyan M."/>
        </authorList>
    </citation>
    <scope>NUCLEOTIDE SEQUENCE [LARGE SCALE GENOMIC DNA]</scope>
    <source>
        <strain evidence="2 3">ATSB10</strain>
    </source>
</reference>
<protein>
    <submittedName>
        <fullName evidence="2">Uncharacterized protein</fullName>
    </submittedName>
</protein>
<dbReference type="AlphaFoldDB" id="A0A160N0C4"/>
<keyword evidence="1" id="KW-1133">Transmembrane helix</keyword>
<dbReference type="OrthoDB" id="5959591at2"/>
<feature type="transmembrane region" description="Helical" evidence="1">
    <location>
        <begin position="91"/>
        <end position="114"/>
    </location>
</feature>
<dbReference type="RefSeq" id="WP_063672119.1">
    <property type="nucleotide sequence ID" value="NZ_CP014841.1"/>
</dbReference>
<gene>
    <name evidence="2" type="ORF">ATSB10_17670</name>
</gene>
<dbReference type="KEGG" id="dtx:ATSB10_17670"/>
<accession>A0A160N0C4</accession>
<evidence type="ECO:0000313" key="3">
    <source>
        <dbReference type="Proteomes" id="UP000077255"/>
    </source>
</evidence>
<sequence length="148" mass="15636">MSKHRDIDFFEQPAAAREWQAQEAALQAAREGRAPADAREAAYRRIDAAVRADDAIGLPADFAEQLAARAGPVPTAATAPETGFEKHLTRLLLAVLVIAGLAVAVLQGGSWFQADPAAWSVAGNPWVLALLACLGASQGAELLRRRLG</sequence>